<gene>
    <name evidence="1" type="ORF">HHU12_14575</name>
</gene>
<protein>
    <recommendedName>
        <fullName evidence="3">Permuted papain-like amidase YaeF/Yiix C92 family enzyme</fullName>
    </recommendedName>
</protein>
<sequence length="248" mass="29100">MDLLKKFNYFYVPKRKTTYEEFTENALTGDLFFMHGTYKVSRISEIVQRSLWSHSSIIIRREDVEGFLPLVDHEDPLLLWESNLRTPVIDQLTGVTKSGPTLVSLKDRLVYNYKMRYDTKFAYRPLYTDRSIQLYQDLSASILKMHGGDFCKPVSRYITNFKQGRLHNVEINDNTYFCSQIVAQSYIDIGLLTDYYPANSYAPIDFTPKRSTLLKNRSFLGDEYRLDINKKNIKLIEDAPYQLKHIIS</sequence>
<evidence type="ECO:0000313" key="1">
    <source>
        <dbReference type="EMBL" id="NME69198.1"/>
    </source>
</evidence>
<keyword evidence="2" id="KW-1185">Reference proteome</keyword>
<dbReference type="Proteomes" id="UP000576082">
    <property type="component" value="Unassembled WGS sequence"/>
</dbReference>
<reference evidence="1 2" key="1">
    <citation type="submission" date="2020-04" db="EMBL/GenBank/DDBJ databases">
        <title>Flammeovirga sp. SR4, a novel species isolated from seawater.</title>
        <authorList>
            <person name="Wang X."/>
        </authorList>
    </citation>
    <scope>NUCLEOTIDE SEQUENCE [LARGE SCALE GENOMIC DNA]</scope>
    <source>
        <strain evidence="1 2">ATCC 23126</strain>
    </source>
</reference>
<accession>A0A7X9RUY2</accession>
<name>A0A7X9RUY2_9BACT</name>
<evidence type="ECO:0008006" key="3">
    <source>
        <dbReference type="Google" id="ProtNLM"/>
    </source>
</evidence>
<evidence type="ECO:0000313" key="2">
    <source>
        <dbReference type="Proteomes" id="UP000576082"/>
    </source>
</evidence>
<dbReference type="InterPro" id="IPR038765">
    <property type="entry name" value="Papain-like_cys_pep_sf"/>
</dbReference>
<dbReference type="Gene3D" id="3.90.1720.10">
    <property type="entry name" value="endopeptidase domain like (from Nostoc punctiforme)"/>
    <property type="match status" value="1"/>
</dbReference>
<dbReference type="AlphaFoldDB" id="A0A7X9RUY2"/>
<dbReference type="PANTHER" id="PTHR47112:SF1">
    <property type="entry name" value="PX DOMAIN-CONTAINING PROTEIN"/>
    <property type="match status" value="1"/>
</dbReference>
<dbReference type="EMBL" id="JABANE010000037">
    <property type="protein sequence ID" value="NME69198.1"/>
    <property type="molecule type" value="Genomic_DNA"/>
</dbReference>
<dbReference type="SUPFAM" id="SSF54001">
    <property type="entry name" value="Cysteine proteinases"/>
    <property type="match status" value="1"/>
</dbReference>
<dbReference type="PANTHER" id="PTHR47112">
    <property type="entry name" value="PX DOMAIN-CONTAINING PROTEIN"/>
    <property type="match status" value="1"/>
</dbReference>
<comment type="caution">
    <text evidence="1">The sequence shown here is derived from an EMBL/GenBank/DDBJ whole genome shotgun (WGS) entry which is preliminary data.</text>
</comment>
<proteinExistence type="predicted"/>
<organism evidence="1 2">
    <name type="scientific">Flammeovirga aprica JL-4</name>
    <dbReference type="NCBI Taxonomy" id="694437"/>
    <lineage>
        <taxon>Bacteria</taxon>
        <taxon>Pseudomonadati</taxon>
        <taxon>Bacteroidota</taxon>
        <taxon>Cytophagia</taxon>
        <taxon>Cytophagales</taxon>
        <taxon>Flammeovirgaceae</taxon>
        <taxon>Flammeovirga</taxon>
    </lineage>
</organism>
<dbReference type="RefSeq" id="WP_169657483.1">
    <property type="nucleotide sequence ID" value="NZ_JABANE010000037.1"/>
</dbReference>